<dbReference type="RefSeq" id="WP_357533846.1">
    <property type="nucleotide sequence ID" value="NZ_JBCGDC010000028.1"/>
</dbReference>
<keyword evidence="3" id="KW-1185">Reference proteome</keyword>
<keyword evidence="1" id="KW-0472">Membrane</keyword>
<comment type="caution">
    <text evidence="2">The sequence shown here is derived from an EMBL/GenBank/DDBJ whole genome shotgun (WGS) entry which is preliminary data.</text>
</comment>
<dbReference type="Proteomes" id="UP001582793">
    <property type="component" value="Unassembled WGS sequence"/>
</dbReference>
<dbReference type="EMBL" id="JBCGDC010000028">
    <property type="protein sequence ID" value="MFB6393914.1"/>
    <property type="molecule type" value="Genomic_DNA"/>
</dbReference>
<gene>
    <name evidence="2" type="ORF">AAFH96_12480</name>
</gene>
<proteinExistence type="predicted"/>
<sequence length="219" mass="22510">MYPSPTVSSAELRPRRTWFLVAALIALAGVVAGVLLFVLSLNSATDSMDSVTEGFNESTEQVFQTGDTVSVELAADQRKIVWVDASAVGSGATCDVSGSAVLGTPTTTWTVTNSTGEWRSLYQLSAAGAGTYELTCTAGGGTTPVALAVGQPPQLGEALGFAGRLFGGIGALTLLPCLGMVVGGVIALVVALRRGSHRKRLLQQRSAGYGYAPGYGPPR</sequence>
<feature type="transmembrane region" description="Helical" evidence="1">
    <location>
        <begin position="18"/>
        <end position="39"/>
    </location>
</feature>
<keyword evidence="1" id="KW-0812">Transmembrane</keyword>
<evidence type="ECO:0000313" key="2">
    <source>
        <dbReference type="EMBL" id="MFB6393914.1"/>
    </source>
</evidence>
<feature type="transmembrane region" description="Helical" evidence="1">
    <location>
        <begin position="165"/>
        <end position="192"/>
    </location>
</feature>
<name>A0ABV5CPI0_9ACTN</name>
<reference evidence="2 3" key="1">
    <citation type="submission" date="2024-04" db="EMBL/GenBank/DDBJ databases">
        <title>Polymorphospora sp. isolated from Baiyangdian Lake in Xiong'an New Area.</title>
        <authorList>
            <person name="Zhang X."/>
            <person name="Liu J."/>
        </authorList>
    </citation>
    <scope>NUCLEOTIDE SEQUENCE [LARGE SCALE GENOMIC DNA]</scope>
    <source>
        <strain evidence="2 3">2-325</strain>
    </source>
</reference>
<evidence type="ECO:0008006" key="4">
    <source>
        <dbReference type="Google" id="ProtNLM"/>
    </source>
</evidence>
<organism evidence="2 3">
    <name type="scientific">Polymorphospora lycopeni</name>
    <dbReference type="NCBI Taxonomy" id="3140240"/>
    <lineage>
        <taxon>Bacteria</taxon>
        <taxon>Bacillati</taxon>
        <taxon>Actinomycetota</taxon>
        <taxon>Actinomycetes</taxon>
        <taxon>Micromonosporales</taxon>
        <taxon>Micromonosporaceae</taxon>
        <taxon>Polymorphospora</taxon>
    </lineage>
</organism>
<evidence type="ECO:0000313" key="3">
    <source>
        <dbReference type="Proteomes" id="UP001582793"/>
    </source>
</evidence>
<evidence type="ECO:0000256" key="1">
    <source>
        <dbReference type="SAM" id="Phobius"/>
    </source>
</evidence>
<keyword evidence="1" id="KW-1133">Transmembrane helix</keyword>
<accession>A0ABV5CPI0</accession>
<protein>
    <recommendedName>
        <fullName evidence="4">Serine/arginine repetitive matrix protein 2</fullName>
    </recommendedName>
</protein>